<reference evidence="2" key="1">
    <citation type="journal article" date="2020" name="Nature">
        <title>Giant virus diversity and host interactions through global metagenomics.</title>
        <authorList>
            <person name="Schulz F."/>
            <person name="Roux S."/>
            <person name="Paez-Espino D."/>
            <person name="Jungbluth S."/>
            <person name="Walsh D.A."/>
            <person name="Denef V.J."/>
            <person name="McMahon K.D."/>
            <person name="Konstantinidis K.T."/>
            <person name="Eloe-Fadrosh E.A."/>
            <person name="Kyrpides N.C."/>
            <person name="Woyke T."/>
        </authorList>
    </citation>
    <scope>NUCLEOTIDE SEQUENCE</scope>
    <source>
        <strain evidence="2">GVMAG-S-1101171-110</strain>
    </source>
</reference>
<evidence type="ECO:0000256" key="1">
    <source>
        <dbReference type="SAM" id="MobiDB-lite"/>
    </source>
</evidence>
<accession>A0A6C0K884</accession>
<dbReference type="EMBL" id="MN740799">
    <property type="protein sequence ID" value="QHU12344.1"/>
    <property type="molecule type" value="Genomic_DNA"/>
</dbReference>
<evidence type="ECO:0000313" key="2">
    <source>
        <dbReference type="EMBL" id="QHU12344.1"/>
    </source>
</evidence>
<protein>
    <submittedName>
        <fullName evidence="2">Uncharacterized protein</fullName>
    </submittedName>
</protein>
<proteinExistence type="predicted"/>
<feature type="region of interest" description="Disordered" evidence="1">
    <location>
        <begin position="54"/>
        <end position="85"/>
    </location>
</feature>
<name>A0A6C0K884_9ZZZZ</name>
<feature type="compositionally biased region" description="Basic and acidic residues" evidence="1">
    <location>
        <begin position="54"/>
        <end position="69"/>
    </location>
</feature>
<sequence length="148" mass="17130">MLDFRKTDTSLLVKGHTFPIKDALKIIGKWDPSTRSWVIPSYLDSEPLRKDLESKLKEAKKKERDENAARKAHAMTPEGRAEAAEEERKRILACLEEKKATGAYHWICCEKCNVIDWKRQFTSCMACATWDGQSWNTFCVRGRRYTGD</sequence>
<organism evidence="2">
    <name type="scientific">viral metagenome</name>
    <dbReference type="NCBI Taxonomy" id="1070528"/>
    <lineage>
        <taxon>unclassified sequences</taxon>
        <taxon>metagenomes</taxon>
        <taxon>organismal metagenomes</taxon>
    </lineage>
</organism>
<dbReference type="AlphaFoldDB" id="A0A6C0K884"/>